<dbReference type="RefSeq" id="WP_344367768.1">
    <property type="nucleotide sequence ID" value="NZ_BAAAQB010000041.1"/>
</dbReference>
<keyword evidence="4" id="KW-1185">Reference proteome</keyword>
<organism evidence="3 4">
    <name type="scientific">Arthrobacter humicola</name>
    <dbReference type="NCBI Taxonomy" id="409291"/>
    <lineage>
        <taxon>Bacteria</taxon>
        <taxon>Bacillati</taxon>
        <taxon>Actinomycetota</taxon>
        <taxon>Actinomycetes</taxon>
        <taxon>Micrococcales</taxon>
        <taxon>Micrococcaceae</taxon>
        <taxon>Arthrobacter</taxon>
    </lineage>
</organism>
<name>A0ABN2ZMQ2_9MICC</name>
<dbReference type="InterPro" id="IPR001498">
    <property type="entry name" value="Impact_N"/>
</dbReference>
<dbReference type="Proteomes" id="UP001500102">
    <property type="component" value="Unassembled WGS sequence"/>
</dbReference>
<evidence type="ECO:0000313" key="4">
    <source>
        <dbReference type="Proteomes" id="UP001500102"/>
    </source>
</evidence>
<dbReference type="EMBL" id="BAAAQB010000041">
    <property type="protein sequence ID" value="GAA2144591.1"/>
    <property type="molecule type" value="Genomic_DNA"/>
</dbReference>
<evidence type="ECO:0000256" key="1">
    <source>
        <dbReference type="ARBA" id="ARBA00007665"/>
    </source>
</evidence>
<evidence type="ECO:0000313" key="3">
    <source>
        <dbReference type="EMBL" id="GAA2144591.1"/>
    </source>
</evidence>
<dbReference type="InterPro" id="IPR023582">
    <property type="entry name" value="Impact"/>
</dbReference>
<feature type="domain" description="Impact N-terminal" evidence="2">
    <location>
        <begin position="31"/>
        <end position="142"/>
    </location>
</feature>
<gene>
    <name evidence="3" type="ORF">GCM10009825_36260</name>
</gene>
<dbReference type="Pfam" id="PF01205">
    <property type="entry name" value="Impact_N"/>
    <property type="match status" value="1"/>
</dbReference>
<reference evidence="3 4" key="1">
    <citation type="journal article" date="2019" name="Int. J. Syst. Evol. Microbiol.">
        <title>The Global Catalogue of Microorganisms (GCM) 10K type strain sequencing project: providing services to taxonomists for standard genome sequencing and annotation.</title>
        <authorList>
            <consortium name="The Broad Institute Genomics Platform"/>
            <consortium name="The Broad Institute Genome Sequencing Center for Infectious Disease"/>
            <person name="Wu L."/>
            <person name="Ma J."/>
        </authorList>
    </citation>
    <scope>NUCLEOTIDE SEQUENCE [LARGE SCALE GENOMIC DNA]</scope>
    <source>
        <strain evidence="3 4">JCM 15921</strain>
    </source>
</reference>
<dbReference type="PANTHER" id="PTHR16301:SF20">
    <property type="entry name" value="IMPACT FAMILY MEMBER YIGZ"/>
    <property type="match status" value="1"/>
</dbReference>
<dbReference type="Gene3D" id="3.30.230.30">
    <property type="entry name" value="Impact, N-terminal domain"/>
    <property type="match status" value="1"/>
</dbReference>
<sequence>MEDEADYPQSRTSIYTTLAAGSQFRHEIEVKRSRFITVLARTADEDAARFVLAGLRKEFHDARHHCFAFVLGPDRDVQRSNDDGEPSGTAGIPMLEALLKRETVPGVADLSDVAAVVVRYFGGILLGAGGLVRAYSESVAASLELAPLVRRRRLRICSVRVGHAGAGRLENDLRAAGFVMAETRYEAQTTVLRLALPDNPEELARAAERVAAMSAGSAALLPGETEWIDVPIS</sequence>
<comment type="caution">
    <text evidence="3">The sequence shown here is derived from an EMBL/GenBank/DDBJ whole genome shotgun (WGS) entry which is preliminary data.</text>
</comment>
<proteinExistence type="inferred from homology"/>
<dbReference type="InterPro" id="IPR020568">
    <property type="entry name" value="Ribosomal_Su5_D2-typ_SF"/>
</dbReference>
<dbReference type="SUPFAM" id="SSF54211">
    <property type="entry name" value="Ribosomal protein S5 domain 2-like"/>
    <property type="match status" value="1"/>
</dbReference>
<dbReference type="PANTHER" id="PTHR16301">
    <property type="entry name" value="IMPACT-RELATED"/>
    <property type="match status" value="1"/>
</dbReference>
<evidence type="ECO:0000259" key="2">
    <source>
        <dbReference type="Pfam" id="PF01205"/>
    </source>
</evidence>
<comment type="similarity">
    <text evidence="1">Belongs to the IMPACT family.</text>
</comment>
<dbReference type="InterPro" id="IPR036956">
    <property type="entry name" value="Impact_N_sf"/>
</dbReference>
<accession>A0ABN2ZMQ2</accession>
<protein>
    <submittedName>
        <fullName evidence="3">YigZ family protein</fullName>
    </submittedName>
</protein>